<dbReference type="NCBIfam" id="NF038310">
    <property type="entry name" value="lysogeny_AimR"/>
    <property type="match status" value="1"/>
</dbReference>
<dbReference type="Pfam" id="PF22871">
    <property type="entry name" value="AimR"/>
    <property type="match status" value="1"/>
</dbReference>
<evidence type="ECO:0000313" key="2">
    <source>
        <dbReference type="Proteomes" id="UP000191057"/>
    </source>
</evidence>
<organism evidence="1 2">
    <name type="scientific">Bacillus thuringiensis</name>
    <dbReference type="NCBI Taxonomy" id="1428"/>
    <lineage>
        <taxon>Bacteria</taxon>
        <taxon>Bacillati</taxon>
        <taxon>Bacillota</taxon>
        <taxon>Bacilli</taxon>
        <taxon>Bacillales</taxon>
        <taxon>Bacillaceae</taxon>
        <taxon>Bacillus</taxon>
        <taxon>Bacillus cereus group</taxon>
    </lineage>
</organism>
<gene>
    <name evidence="1" type="ORF">B4918_31170</name>
</gene>
<sequence>MYRRVRFSMDTLSLLIEIHSDMKKKGITSNQVKDELNVSSGLVSQYFSGATKISFINFVKLVRYVYEEESLVQEYMLRFCKATSKPLNLCIAMEFASSQSNIELLNAVVTRGKSFSSKMVREWSLHYEFLSERAQGKLVGKELFKTLSKSTIKSTYAEMKVLKSIILMYSFSDMQEFTSLIKTVPYLENKQDVLEDQSEEEPTVESLKEGYFKDACDIRMKELQLVANLMDNNIEIVREIGQGVIQKEISKEFPRFLASIYEFLGISYMFEDIFISQVLVQKAIEILKNENADRFNDKIEECQQTLDFIQINYEIDLDKINPADLGEKAHLAIKRGNIEEGIQILNDIKKDKGSWTGFQWYYMGLATGEEYYFLQSVLCFEQRGNKFYAQIPKRFIKGYL</sequence>
<protein>
    <submittedName>
        <fullName evidence="1">Uncharacterized protein</fullName>
    </submittedName>
</protein>
<evidence type="ECO:0000313" key="1">
    <source>
        <dbReference type="EMBL" id="AQY42368.1"/>
    </source>
</evidence>
<keyword evidence="1" id="KW-0614">Plasmid</keyword>
<dbReference type="EMBL" id="CP020004">
    <property type="protein sequence ID" value="AQY42368.1"/>
    <property type="molecule type" value="Genomic_DNA"/>
</dbReference>
<dbReference type="Proteomes" id="UP000191057">
    <property type="component" value="Plasmid unnamed2"/>
</dbReference>
<dbReference type="CDD" id="cd00093">
    <property type="entry name" value="HTH_XRE"/>
    <property type="match status" value="1"/>
</dbReference>
<reference evidence="1 2" key="1">
    <citation type="submission" date="2017-03" db="EMBL/GenBank/DDBJ databases">
        <title>Complete genome sequence of Bacillus thuringiensis L-7601, a novel melanin producing strain.</title>
        <authorList>
            <person name="Cai J."/>
            <person name="Cao Z."/>
            <person name="Tan T."/>
        </authorList>
    </citation>
    <scope>NUCLEOTIDE SEQUENCE [LARGE SCALE GENOMIC DNA]</scope>
    <source>
        <strain evidence="1 2">L-7601</strain>
        <plasmid evidence="1 2">unnamed2</plasmid>
    </source>
</reference>
<name>A0A9W3TIT2_BACTU</name>
<dbReference type="InterPro" id="IPR047705">
    <property type="entry name" value="AimR-like"/>
</dbReference>
<geneLocation type="plasmid" evidence="1 2">
    <name>unnamed2</name>
</geneLocation>
<dbReference type="InterPro" id="IPR001387">
    <property type="entry name" value="Cro/C1-type_HTH"/>
</dbReference>
<proteinExistence type="predicted"/>
<dbReference type="AlphaFoldDB" id="A0A9W3TIT2"/>
<accession>A0A9W3TIT2</accession>